<keyword evidence="10" id="KW-1185">Reference proteome</keyword>
<dbReference type="SMART" id="SM00490">
    <property type="entry name" value="HELICc"/>
    <property type="match status" value="1"/>
</dbReference>
<evidence type="ECO:0000259" key="8">
    <source>
        <dbReference type="PROSITE" id="PS51467"/>
    </source>
</evidence>
<dbReference type="CDD" id="cd18793">
    <property type="entry name" value="SF2_C_SNF"/>
    <property type="match status" value="1"/>
</dbReference>
<evidence type="ECO:0000256" key="3">
    <source>
        <dbReference type="ARBA" id="ARBA00023242"/>
    </source>
</evidence>
<dbReference type="SUPFAM" id="SSF52540">
    <property type="entry name" value="P-loop containing nucleoside triphosphate hydrolases"/>
    <property type="match status" value="2"/>
</dbReference>
<keyword evidence="2" id="KW-0378">Hydrolase</keyword>
<dbReference type="Gene3D" id="3.40.50.10810">
    <property type="entry name" value="Tandem AAA-ATPase domain"/>
    <property type="match status" value="1"/>
</dbReference>
<comment type="caution">
    <text evidence="9">The sequence shown here is derived from an EMBL/GenBank/DDBJ whole genome shotgun (WGS) entry which is preliminary data.</text>
</comment>
<feature type="domain" description="Helicase C-terminal" evidence="7">
    <location>
        <begin position="460"/>
        <end position="617"/>
    </location>
</feature>
<dbReference type="GO" id="GO:0005524">
    <property type="term" value="F:ATP binding"/>
    <property type="evidence" value="ECO:0007669"/>
    <property type="project" value="InterPro"/>
</dbReference>
<name>A0AA38HVW6_9CUCU</name>
<comment type="subcellular location">
    <subcellularLocation>
        <location evidence="1">Nucleus</location>
    </subcellularLocation>
</comment>
<evidence type="ECO:0008006" key="11">
    <source>
        <dbReference type="Google" id="ProtNLM"/>
    </source>
</evidence>
<gene>
    <name evidence="9" type="ORF">Zmor_022790</name>
</gene>
<dbReference type="PANTHER" id="PTHR45766">
    <property type="entry name" value="DNA ANNEALING HELICASE AND ENDONUCLEASE ZRANB3 FAMILY MEMBER"/>
    <property type="match status" value="1"/>
</dbReference>
<evidence type="ECO:0000313" key="9">
    <source>
        <dbReference type="EMBL" id="KAJ3645103.1"/>
    </source>
</evidence>
<dbReference type="GO" id="GO:0016787">
    <property type="term" value="F:hydrolase activity"/>
    <property type="evidence" value="ECO:0007669"/>
    <property type="project" value="UniProtKB-KW"/>
</dbReference>
<evidence type="ECO:0000256" key="2">
    <source>
        <dbReference type="ARBA" id="ARBA00022801"/>
    </source>
</evidence>
<dbReference type="PROSITE" id="PS51192">
    <property type="entry name" value="HELICASE_ATP_BIND_1"/>
    <property type="match status" value="1"/>
</dbReference>
<organism evidence="9 10">
    <name type="scientific">Zophobas morio</name>
    <dbReference type="NCBI Taxonomy" id="2755281"/>
    <lineage>
        <taxon>Eukaryota</taxon>
        <taxon>Metazoa</taxon>
        <taxon>Ecdysozoa</taxon>
        <taxon>Arthropoda</taxon>
        <taxon>Hexapoda</taxon>
        <taxon>Insecta</taxon>
        <taxon>Pterygota</taxon>
        <taxon>Neoptera</taxon>
        <taxon>Endopterygota</taxon>
        <taxon>Coleoptera</taxon>
        <taxon>Polyphaga</taxon>
        <taxon>Cucujiformia</taxon>
        <taxon>Tenebrionidae</taxon>
        <taxon>Zophobas</taxon>
    </lineage>
</organism>
<dbReference type="PROSITE" id="PS51467">
    <property type="entry name" value="HARP"/>
    <property type="match status" value="1"/>
</dbReference>
<dbReference type="GO" id="GO:0006281">
    <property type="term" value="P:DNA repair"/>
    <property type="evidence" value="ECO:0007669"/>
    <property type="project" value="TreeGrafter"/>
</dbReference>
<evidence type="ECO:0000256" key="1">
    <source>
        <dbReference type="ARBA" id="ARBA00004123"/>
    </source>
</evidence>
<dbReference type="Pfam" id="PF00176">
    <property type="entry name" value="SNF2-rel_dom"/>
    <property type="match status" value="1"/>
</dbReference>
<dbReference type="GO" id="GO:0031297">
    <property type="term" value="P:replication fork processing"/>
    <property type="evidence" value="ECO:0007669"/>
    <property type="project" value="TreeGrafter"/>
</dbReference>
<evidence type="ECO:0000259" key="6">
    <source>
        <dbReference type="PROSITE" id="PS51192"/>
    </source>
</evidence>
<dbReference type="EMBL" id="JALNTZ010000007">
    <property type="protein sequence ID" value="KAJ3645103.1"/>
    <property type="molecule type" value="Genomic_DNA"/>
</dbReference>
<dbReference type="PANTHER" id="PTHR45766:SF6">
    <property type="entry name" value="SWI_SNF-RELATED MATRIX-ASSOCIATED ACTIN-DEPENDENT REGULATOR OF CHROMATIN SUBFAMILY A-LIKE PROTEIN 1"/>
    <property type="match status" value="1"/>
</dbReference>
<evidence type="ECO:0000313" key="10">
    <source>
        <dbReference type="Proteomes" id="UP001168821"/>
    </source>
</evidence>
<dbReference type="SMART" id="SM00487">
    <property type="entry name" value="DEXDc"/>
    <property type="match status" value="1"/>
</dbReference>
<dbReference type="InterPro" id="IPR014001">
    <property type="entry name" value="Helicase_ATP-bd"/>
</dbReference>
<dbReference type="FunFam" id="3.40.50.10810:FF:000066">
    <property type="entry name" value="Uncharacterized protein (Fragment)"/>
    <property type="match status" value="1"/>
</dbReference>
<dbReference type="InterPro" id="IPR038718">
    <property type="entry name" value="SNF2-like_sf"/>
</dbReference>
<dbReference type="GO" id="GO:0043596">
    <property type="term" value="C:nuclear replication fork"/>
    <property type="evidence" value="ECO:0007669"/>
    <property type="project" value="TreeGrafter"/>
</dbReference>
<dbReference type="InterPro" id="IPR010003">
    <property type="entry name" value="HARP_dom"/>
</dbReference>
<dbReference type="InterPro" id="IPR027417">
    <property type="entry name" value="P-loop_NTPase"/>
</dbReference>
<dbReference type="Pfam" id="PF00271">
    <property type="entry name" value="Helicase_C"/>
    <property type="match status" value="1"/>
</dbReference>
<dbReference type="Pfam" id="PF07443">
    <property type="entry name" value="HARP"/>
    <property type="match status" value="1"/>
</dbReference>
<sequence>MCSREEIELKKRLALEKLAQKRLTSPLKPNLQSLNSGAQASPNKPRFNFKESNHSVRHAVKPYEKPKETAQFYGNEKAVTGKCSLIGVDRFVVELSGFSTPAIDVFKSIGSRHYNVQTRNWDFHVRDHTELIGKLQNLRPHVIVERLPGFVLSCVNGEKADYSNIDLSRVDPELGGALMPFQQEGVRYGIDKNGRCLIADDMGLGKTFQALAIASYYVEDWPLLIATTSSMKNVWEETIHRYLPSVPLMQVQYMSSGKDYIGDCRVLIVSHDMMSRCVDALLNKNFGVLIIDESHTLKNFKAKCTKSATSLAKKARRVVLLSGTPALSRPSELFSQLSLIDDRFFGNFYDYSRRYCDGRNTNFGWDASGKSNLAELEIILTRKFMIRRTKEDVLKSLPNKSQEVVTLDVNLNQFSEEDRKCLNALASKYQSQKKSAEKHALLLTFFSETAKIKIPSVCSYVLQALKVKQKFLVFAHHQIMLDAICNVLGKKSVKFIRIDGNTTSEQRKYFVDKFQTNDNYLVAVLSITAANAGITLTAAQLVLFAELHWNPSILSQAESRAHRIGQLNPVVIKYLLASGTADDSIWPMLQEKQKILEEVGLSKDSFDKVSVSKQPSDASELTEDLNVTLNRTSANTLDISCYFKNENTNLGDTSDIFDDGLDDVFSTMDL</sequence>
<dbReference type="InterPro" id="IPR049730">
    <property type="entry name" value="SNF2/RAD54-like_C"/>
</dbReference>
<comment type="similarity">
    <text evidence="4">Belongs to the SNF2/RAD54 helicase family. SMARCAL1 subfamily.</text>
</comment>
<evidence type="ECO:0000256" key="4">
    <source>
        <dbReference type="PROSITE-ProRule" id="PRU00800"/>
    </source>
</evidence>
<feature type="region of interest" description="Disordered" evidence="5">
    <location>
        <begin position="26"/>
        <end position="52"/>
    </location>
</feature>
<accession>A0AA38HVW6</accession>
<dbReference type="InterPro" id="IPR001650">
    <property type="entry name" value="Helicase_C-like"/>
</dbReference>
<dbReference type="InterPro" id="IPR000330">
    <property type="entry name" value="SNF2_N"/>
</dbReference>
<feature type="domain" description="Helicase ATP-binding" evidence="6">
    <location>
        <begin position="187"/>
        <end position="343"/>
    </location>
</feature>
<reference evidence="9" key="1">
    <citation type="journal article" date="2023" name="G3 (Bethesda)">
        <title>Whole genome assemblies of Zophobas morio and Tenebrio molitor.</title>
        <authorList>
            <person name="Kaur S."/>
            <person name="Stinson S.A."/>
            <person name="diCenzo G.C."/>
        </authorList>
    </citation>
    <scope>NUCLEOTIDE SEQUENCE</scope>
    <source>
        <strain evidence="9">QUZm001</strain>
    </source>
</reference>
<dbReference type="PROSITE" id="PS51194">
    <property type="entry name" value="HELICASE_CTER"/>
    <property type="match status" value="1"/>
</dbReference>
<evidence type="ECO:0000259" key="7">
    <source>
        <dbReference type="PROSITE" id="PS51194"/>
    </source>
</evidence>
<dbReference type="AlphaFoldDB" id="A0AA38HVW6"/>
<feature type="domain" description="HARP" evidence="8">
    <location>
        <begin position="75"/>
        <end position="148"/>
    </location>
</feature>
<dbReference type="CDD" id="cd18010">
    <property type="entry name" value="DEXHc_HARP_SMARCAL1"/>
    <property type="match status" value="1"/>
</dbReference>
<feature type="compositionally biased region" description="Polar residues" evidence="5">
    <location>
        <begin position="30"/>
        <end position="42"/>
    </location>
</feature>
<dbReference type="Proteomes" id="UP001168821">
    <property type="component" value="Unassembled WGS sequence"/>
</dbReference>
<proteinExistence type="inferred from homology"/>
<protein>
    <recommendedName>
        <fullName evidence="11">SWI/SNF-related matrix-associated actin-dependent regulator of chromatin subfamily A-like protein 1</fullName>
    </recommendedName>
</protein>
<evidence type="ECO:0000256" key="5">
    <source>
        <dbReference type="SAM" id="MobiDB-lite"/>
    </source>
</evidence>
<keyword evidence="3" id="KW-0539">Nucleus</keyword>
<dbReference type="Gene3D" id="3.40.50.300">
    <property type="entry name" value="P-loop containing nucleotide triphosphate hydrolases"/>
    <property type="match status" value="1"/>
</dbReference>